<evidence type="ECO:0000313" key="6">
    <source>
        <dbReference type="EMBL" id="PRY96487.1"/>
    </source>
</evidence>
<comment type="similarity">
    <text evidence="1">Belongs to the asparaginase 1 family.</text>
</comment>
<dbReference type="InterPro" id="IPR027473">
    <property type="entry name" value="L-asparaginase_C"/>
</dbReference>
<protein>
    <submittedName>
        <fullName evidence="6">L-asparaginase</fullName>
    </submittedName>
</protein>
<dbReference type="RefSeq" id="WP_106228553.1">
    <property type="nucleotide sequence ID" value="NZ_PVTV01000017.1"/>
</dbReference>
<feature type="domain" description="L-asparaginase N-terminal" evidence="4">
    <location>
        <begin position="7"/>
        <end position="204"/>
    </location>
</feature>
<dbReference type="CDD" id="cd08964">
    <property type="entry name" value="L-asparaginase_II"/>
    <property type="match status" value="1"/>
</dbReference>
<feature type="active site" description="O-isoaspartyl threonine intermediate" evidence="3">
    <location>
        <position position="15"/>
    </location>
</feature>
<feature type="domain" description="Asparaginase/glutaminase C-terminal" evidence="5">
    <location>
        <begin position="223"/>
        <end position="331"/>
    </location>
</feature>
<evidence type="ECO:0000256" key="2">
    <source>
        <dbReference type="ARBA" id="ARBA00022801"/>
    </source>
</evidence>
<evidence type="ECO:0000256" key="3">
    <source>
        <dbReference type="PIRSR" id="PIRSR001220-1"/>
    </source>
</evidence>
<dbReference type="Gene3D" id="3.40.50.40">
    <property type="match status" value="1"/>
</dbReference>
<dbReference type="Pfam" id="PF17763">
    <property type="entry name" value="Asparaginase_C"/>
    <property type="match status" value="1"/>
</dbReference>
<name>A0A2T0XC33_9BURK</name>
<dbReference type="Proteomes" id="UP000238308">
    <property type="component" value="Unassembled WGS sequence"/>
</dbReference>
<dbReference type="OrthoDB" id="9788068at2"/>
<organism evidence="6 7">
    <name type="scientific">Jezberella montanilacus</name>
    <dbReference type="NCBI Taxonomy" id="323426"/>
    <lineage>
        <taxon>Bacteria</taxon>
        <taxon>Pseudomonadati</taxon>
        <taxon>Pseudomonadota</taxon>
        <taxon>Betaproteobacteria</taxon>
        <taxon>Burkholderiales</taxon>
        <taxon>Alcaligenaceae</taxon>
        <taxon>Jezberella</taxon>
    </lineage>
</organism>
<evidence type="ECO:0000256" key="1">
    <source>
        <dbReference type="ARBA" id="ARBA00010518"/>
    </source>
</evidence>
<dbReference type="InterPro" id="IPR027474">
    <property type="entry name" value="L-asparaginase_N"/>
</dbReference>
<accession>A0A2T0XC33</accession>
<gene>
    <name evidence="6" type="ORF">BCM14_2727</name>
</gene>
<reference evidence="6 7" key="1">
    <citation type="submission" date="2018-03" db="EMBL/GenBank/DDBJ databases">
        <title>Genomic Encyclopedia of Type Strains, Phase III (KMG-III): the genomes of soil and plant-associated and newly described type strains.</title>
        <authorList>
            <person name="Whitman W."/>
        </authorList>
    </citation>
    <scope>NUCLEOTIDE SEQUENCE [LARGE SCALE GENOMIC DNA]</scope>
    <source>
        <strain evidence="6 7">MWH-P2sevCIIIb</strain>
    </source>
</reference>
<dbReference type="SMART" id="SM00870">
    <property type="entry name" value="Asparaginase"/>
    <property type="match status" value="1"/>
</dbReference>
<evidence type="ECO:0000259" key="4">
    <source>
        <dbReference type="Pfam" id="PF00710"/>
    </source>
</evidence>
<proteinExistence type="inferred from homology"/>
<dbReference type="InterPro" id="IPR006034">
    <property type="entry name" value="Asparaginase/glutaminase-like"/>
</dbReference>
<dbReference type="EMBL" id="PVTV01000017">
    <property type="protein sequence ID" value="PRY96487.1"/>
    <property type="molecule type" value="Genomic_DNA"/>
</dbReference>
<keyword evidence="7" id="KW-1185">Reference proteome</keyword>
<dbReference type="FunFam" id="3.40.50.1170:FF:000001">
    <property type="entry name" value="L-asparaginase 2"/>
    <property type="match status" value="1"/>
</dbReference>
<evidence type="ECO:0000259" key="5">
    <source>
        <dbReference type="Pfam" id="PF17763"/>
    </source>
</evidence>
<dbReference type="PANTHER" id="PTHR11707:SF28">
    <property type="entry name" value="60 KDA LYSOPHOSPHOLIPASE"/>
    <property type="match status" value="1"/>
</dbReference>
<keyword evidence="2" id="KW-0378">Hydrolase</keyword>
<dbReference type="InterPro" id="IPR037152">
    <property type="entry name" value="L-asparaginase_N_sf"/>
</dbReference>
<dbReference type="SFLD" id="SFLDS00057">
    <property type="entry name" value="Glutaminase/Asparaginase"/>
    <property type="match status" value="1"/>
</dbReference>
<dbReference type="SUPFAM" id="SSF53774">
    <property type="entry name" value="Glutaminase/Asparaginase"/>
    <property type="match status" value="1"/>
</dbReference>
<dbReference type="Pfam" id="PF00710">
    <property type="entry name" value="Asparaginase"/>
    <property type="match status" value="1"/>
</dbReference>
<dbReference type="GO" id="GO:0006528">
    <property type="term" value="P:asparagine metabolic process"/>
    <property type="evidence" value="ECO:0007669"/>
    <property type="project" value="InterPro"/>
</dbReference>
<dbReference type="GO" id="GO:0004067">
    <property type="term" value="F:asparaginase activity"/>
    <property type="evidence" value="ECO:0007669"/>
    <property type="project" value="UniProtKB-UniRule"/>
</dbReference>
<dbReference type="InterPro" id="IPR040919">
    <property type="entry name" value="Asparaginase_C"/>
</dbReference>
<dbReference type="PIRSF" id="PIRSF001220">
    <property type="entry name" value="L-ASNase_gatD"/>
    <property type="match status" value="1"/>
</dbReference>
<evidence type="ECO:0000313" key="7">
    <source>
        <dbReference type="Proteomes" id="UP000238308"/>
    </source>
</evidence>
<dbReference type="PROSITE" id="PS51732">
    <property type="entry name" value="ASN_GLN_ASE_3"/>
    <property type="match status" value="1"/>
</dbReference>
<dbReference type="AlphaFoldDB" id="A0A2T0XC33"/>
<comment type="caution">
    <text evidence="6">The sequence shown here is derived from an EMBL/GenBank/DDBJ whole genome shotgun (WGS) entry which is preliminary data.</text>
</comment>
<sequence length="334" mass="35349">MNNKPSVAVISTGGTITSISGLGELDLFEYSATGTRLDANEMMAMFPQGNEVADIIPVPFEALLSTAISFPHWKRLAQTIENLVKQYPALSGIVILHGTSAMEETAYALSLTLTVDVPVVVTGSQRPASALSTDAGMNIYNAVRVAACPEARGLGVLVCLNDEIHAAREVTKTSNGRLQTFKAPDFGALGHADGDRVVFYRKPVRTTYPHTEFALDGMDAMPRVDISYSYAGSDGTAIRAFVAAGAKGIVGAAFAPGLLGPDDMAAMKEAAAQGVRVVLSSRAGSGRVFGPSHNRAAGFLQADNLNPQKARILLALALSKTNELSEIQRIFDMY</sequence>
<dbReference type="PANTHER" id="PTHR11707">
    <property type="entry name" value="L-ASPARAGINASE"/>
    <property type="match status" value="1"/>
</dbReference>
<dbReference type="PIRSF" id="PIRSF500176">
    <property type="entry name" value="L_ASNase"/>
    <property type="match status" value="1"/>
</dbReference>
<dbReference type="Gene3D" id="3.40.50.1170">
    <property type="entry name" value="L-asparaginase, N-terminal domain"/>
    <property type="match status" value="1"/>
</dbReference>
<dbReference type="PRINTS" id="PR00139">
    <property type="entry name" value="ASNGLNASE"/>
</dbReference>
<dbReference type="InterPro" id="IPR004550">
    <property type="entry name" value="AsnASE_II"/>
</dbReference>
<dbReference type="InterPro" id="IPR036152">
    <property type="entry name" value="Asp/glu_Ase-like_sf"/>
</dbReference>